<dbReference type="Proteomes" id="UP000708208">
    <property type="component" value="Unassembled WGS sequence"/>
</dbReference>
<name>A0A8J2J3P7_9HEXA</name>
<protein>
    <submittedName>
        <fullName evidence="2">Uncharacterized protein</fullName>
    </submittedName>
</protein>
<keyword evidence="1" id="KW-0732">Signal</keyword>
<accession>A0A8J2J3P7</accession>
<keyword evidence="3" id="KW-1185">Reference proteome</keyword>
<sequence length="63" mass="7395">MTSVTKLIQIIFFITISVHSSLSEFVHGKYYNLINVGNNLLYHLRHKGQWRLVPGKCQFPYEN</sequence>
<dbReference type="AlphaFoldDB" id="A0A8J2J3P7"/>
<feature type="non-terminal residue" evidence="2">
    <location>
        <position position="63"/>
    </location>
</feature>
<evidence type="ECO:0000313" key="2">
    <source>
        <dbReference type="EMBL" id="CAG7659725.1"/>
    </source>
</evidence>
<organism evidence="2 3">
    <name type="scientific">Allacma fusca</name>
    <dbReference type="NCBI Taxonomy" id="39272"/>
    <lineage>
        <taxon>Eukaryota</taxon>
        <taxon>Metazoa</taxon>
        <taxon>Ecdysozoa</taxon>
        <taxon>Arthropoda</taxon>
        <taxon>Hexapoda</taxon>
        <taxon>Collembola</taxon>
        <taxon>Symphypleona</taxon>
        <taxon>Sminthuridae</taxon>
        <taxon>Allacma</taxon>
    </lineage>
</organism>
<gene>
    <name evidence="2" type="ORF">AFUS01_LOCUS1283</name>
</gene>
<comment type="caution">
    <text evidence="2">The sequence shown here is derived from an EMBL/GenBank/DDBJ whole genome shotgun (WGS) entry which is preliminary data.</text>
</comment>
<evidence type="ECO:0000313" key="3">
    <source>
        <dbReference type="Proteomes" id="UP000708208"/>
    </source>
</evidence>
<reference evidence="2" key="1">
    <citation type="submission" date="2021-06" db="EMBL/GenBank/DDBJ databases">
        <authorList>
            <person name="Hodson N. C."/>
            <person name="Mongue J. A."/>
            <person name="Jaron S. K."/>
        </authorList>
    </citation>
    <scope>NUCLEOTIDE SEQUENCE</scope>
</reference>
<dbReference type="EMBL" id="CAJVCH010007130">
    <property type="protein sequence ID" value="CAG7659725.1"/>
    <property type="molecule type" value="Genomic_DNA"/>
</dbReference>
<proteinExistence type="predicted"/>
<evidence type="ECO:0000256" key="1">
    <source>
        <dbReference type="SAM" id="SignalP"/>
    </source>
</evidence>
<feature type="signal peptide" evidence="1">
    <location>
        <begin position="1"/>
        <end position="23"/>
    </location>
</feature>
<feature type="chain" id="PRO_5035324353" evidence="1">
    <location>
        <begin position="24"/>
        <end position="63"/>
    </location>
</feature>